<accession>A0AAP3E2X7</accession>
<evidence type="ECO:0000259" key="2">
    <source>
        <dbReference type="Pfam" id="PF14583"/>
    </source>
</evidence>
<feature type="region of interest" description="Disordered" evidence="1">
    <location>
        <begin position="1"/>
        <end position="23"/>
    </location>
</feature>
<feature type="compositionally biased region" description="Basic and acidic residues" evidence="1">
    <location>
        <begin position="1"/>
        <end position="14"/>
    </location>
</feature>
<dbReference type="EMBL" id="JAOPKA010000008">
    <property type="protein sequence ID" value="MCU4742414.1"/>
    <property type="molecule type" value="Genomic_DNA"/>
</dbReference>
<dbReference type="Gene3D" id="2.130.10.10">
    <property type="entry name" value="YVTN repeat-like/Quinoprotein amine dehydrogenase"/>
    <property type="match status" value="1"/>
</dbReference>
<protein>
    <submittedName>
        <fullName evidence="3">Oligogalacturonate lyase family protein</fullName>
    </submittedName>
</protein>
<evidence type="ECO:0000313" key="5">
    <source>
        <dbReference type="Proteomes" id="UP001320972"/>
    </source>
</evidence>
<evidence type="ECO:0000313" key="4">
    <source>
        <dbReference type="EMBL" id="MCU4973533.1"/>
    </source>
</evidence>
<comment type="caution">
    <text evidence="3">The sequence shown here is derived from an EMBL/GenBank/DDBJ whole genome shotgun (WGS) entry which is preliminary data.</text>
</comment>
<dbReference type="AlphaFoldDB" id="A0AAP3E2X7"/>
<dbReference type="GO" id="GO:0047487">
    <property type="term" value="F:oligogalacturonide lyase activity"/>
    <property type="evidence" value="ECO:0007669"/>
    <property type="project" value="InterPro"/>
</dbReference>
<name>A0AAP3E2X7_9EURY</name>
<keyword evidence="3" id="KW-0456">Lyase</keyword>
<dbReference type="InterPro" id="IPR015943">
    <property type="entry name" value="WD40/YVTN_repeat-like_dom_sf"/>
</dbReference>
<dbReference type="SUPFAM" id="SSF69304">
    <property type="entry name" value="Tricorn protease N-terminal domain"/>
    <property type="match status" value="1"/>
</dbReference>
<feature type="region of interest" description="Disordered" evidence="1">
    <location>
        <begin position="346"/>
        <end position="375"/>
    </location>
</feature>
<dbReference type="GO" id="GO:0045490">
    <property type="term" value="P:pectin catabolic process"/>
    <property type="evidence" value="ECO:0007669"/>
    <property type="project" value="InterPro"/>
</dbReference>
<proteinExistence type="predicted"/>
<feature type="compositionally biased region" description="Basic and acidic residues" evidence="1">
    <location>
        <begin position="346"/>
        <end position="358"/>
    </location>
</feature>
<organism evidence="3 6">
    <name type="scientific">Natronoglomus mannanivorans</name>
    <dbReference type="NCBI Taxonomy" id="2979990"/>
    <lineage>
        <taxon>Archaea</taxon>
        <taxon>Methanobacteriati</taxon>
        <taxon>Methanobacteriota</taxon>
        <taxon>Stenosarchaea group</taxon>
        <taxon>Halobacteria</taxon>
        <taxon>Halobacteriales</taxon>
        <taxon>Natrialbaceae</taxon>
        <taxon>Natronoglomus</taxon>
    </lineage>
</organism>
<dbReference type="InterPro" id="IPR027946">
    <property type="entry name" value="Ogl_dom"/>
</dbReference>
<dbReference type="Proteomes" id="UP001320972">
    <property type="component" value="Unassembled WGS sequence"/>
</dbReference>
<gene>
    <name evidence="4" type="ORF">OB955_12375</name>
    <name evidence="3" type="ORF">OB960_13510</name>
</gene>
<evidence type="ECO:0000313" key="3">
    <source>
        <dbReference type="EMBL" id="MCU4742414.1"/>
    </source>
</evidence>
<sequence>MTSDHDAYEHDLRQGPKAGRHWTPELEEYVDPGTGARVRQLTTQPGAQDHHLYFTANGWYDDGRRLLLRSVREGEWDLFSIDLETGQLTQLTDLPQDVNGSTRVNERTDEVYFAYSFEGSAYDNDVIVGLDLHTLDVRPVVEKPDGYDGYNFGVDDVLADDERLLVSVGEQTDGEGHAGIHETYPQSAIFTAEIEGDDDLELVHGEEYWISHVNASPTRPELLTYCHEGPWDHVDNRIHVANLETGETYRLRETDEETAVGHEYWLADGEYVGYHGWHGERTPENSFHGTIRYDDTDREETKIPVRRTHCHSNTRERFVCDGDDTKAQYILLYERDEDGEYREPRKLASHAWGEDSPHPHSRFSPDGSTVVFGADRAGPDNDVFLVDVPDDVTTLPVYHDPNAE</sequence>
<reference evidence="3 5" key="1">
    <citation type="submission" date="2022-09" db="EMBL/GenBank/DDBJ databases">
        <title>Enrichment on poylsaccharides allowed isolation of novel metabolic and taxonomic groups of Haloarchaea.</title>
        <authorList>
            <person name="Sorokin D.Y."/>
            <person name="Elcheninov A.G."/>
            <person name="Khizhniak T.V."/>
            <person name="Kolganova T.V."/>
            <person name="Kublanov I.V."/>
        </authorList>
    </citation>
    <scope>NUCLEOTIDE SEQUENCE</scope>
    <source>
        <strain evidence="4 5">AArc-m2/3/4</strain>
        <strain evidence="3">AArc-xg1-1</strain>
    </source>
</reference>
<feature type="domain" description="Oligogalacturonate lyase" evidence="2">
    <location>
        <begin position="26"/>
        <end position="277"/>
    </location>
</feature>
<dbReference type="RefSeq" id="WP_338004237.1">
    <property type="nucleotide sequence ID" value="NZ_JAOPKA010000008.1"/>
</dbReference>
<dbReference type="Proteomes" id="UP001321018">
    <property type="component" value="Unassembled WGS sequence"/>
</dbReference>
<dbReference type="EMBL" id="JAOPKB010000006">
    <property type="protein sequence ID" value="MCU4973533.1"/>
    <property type="molecule type" value="Genomic_DNA"/>
</dbReference>
<dbReference type="Pfam" id="PF14583">
    <property type="entry name" value="Pectate_lyase22"/>
    <property type="match status" value="1"/>
</dbReference>
<keyword evidence="5" id="KW-1185">Reference proteome</keyword>
<evidence type="ECO:0000313" key="6">
    <source>
        <dbReference type="Proteomes" id="UP001321018"/>
    </source>
</evidence>
<evidence type="ECO:0000256" key="1">
    <source>
        <dbReference type="SAM" id="MobiDB-lite"/>
    </source>
</evidence>